<reference evidence="2" key="1">
    <citation type="journal article" date="2013" name="Genome Announc.">
        <title>Draft Genome Sequence of Streptomyces bottropensis ATCC 25435, a Bottromycin-Producing Actinomycete.</title>
        <authorList>
            <person name="Zhang H."/>
            <person name="Zhou W."/>
            <person name="Zhuang Y."/>
            <person name="Liang X."/>
            <person name="Liu T."/>
        </authorList>
    </citation>
    <scope>NUCLEOTIDE SEQUENCE [LARGE SCALE GENOMIC DNA]</scope>
    <source>
        <strain evidence="2">ATCC 25435</strain>
    </source>
</reference>
<evidence type="ECO:0000313" key="1">
    <source>
        <dbReference type="EMBL" id="EMF56721.1"/>
    </source>
</evidence>
<evidence type="ECO:0008006" key="3">
    <source>
        <dbReference type="Google" id="ProtNLM"/>
    </source>
</evidence>
<gene>
    <name evidence="1" type="ORF">SBD_1804</name>
</gene>
<dbReference type="Gene3D" id="3.40.50.1820">
    <property type="entry name" value="alpha/beta hydrolase"/>
    <property type="match status" value="1"/>
</dbReference>
<dbReference type="EMBL" id="KB405060">
    <property type="protein sequence ID" value="EMF56721.1"/>
    <property type="molecule type" value="Genomic_DNA"/>
</dbReference>
<organism evidence="1 2">
    <name type="scientific">Streptomyces bottropensis ATCC 25435</name>
    <dbReference type="NCBI Taxonomy" id="1054862"/>
    <lineage>
        <taxon>Bacteria</taxon>
        <taxon>Bacillati</taxon>
        <taxon>Actinomycetota</taxon>
        <taxon>Actinomycetes</taxon>
        <taxon>Kitasatosporales</taxon>
        <taxon>Streptomycetaceae</taxon>
        <taxon>Streptomyces</taxon>
    </lineage>
</organism>
<proteinExistence type="predicted"/>
<dbReference type="InterPro" id="IPR029058">
    <property type="entry name" value="AB_hydrolase_fold"/>
</dbReference>
<accession>M3EK35</accession>
<dbReference type="AlphaFoldDB" id="M3EK35"/>
<sequence>MAEARQATVPLLLLLQWDDEGIPGNGPWTFDAFGSEEKALHANPGGHTGTPWFELEDACRFLDPHLQ</sequence>
<name>M3EK35_9ACTN</name>
<evidence type="ECO:0000313" key="2">
    <source>
        <dbReference type="Proteomes" id="UP000030760"/>
    </source>
</evidence>
<protein>
    <recommendedName>
        <fullName evidence="3">Hydrolase</fullName>
    </recommendedName>
</protein>
<dbReference type="Proteomes" id="UP000030760">
    <property type="component" value="Unassembled WGS sequence"/>
</dbReference>